<accession>A0A6S7LB97</accession>
<dbReference type="Proteomes" id="UP001152795">
    <property type="component" value="Unassembled WGS sequence"/>
</dbReference>
<dbReference type="GO" id="GO:0005794">
    <property type="term" value="C:Golgi apparatus"/>
    <property type="evidence" value="ECO:0007669"/>
    <property type="project" value="UniProtKB-SubCell"/>
</dbReference>
<evidence type="ECO:0000256" key="12">
    <source>
        <dbReference type="ARBA" id="ARBA00037875"/>
    </source>
</evidence>
<evidence type="ECO:0000256" key="8">
    <source>
        <dbReference type="ARBA" id="ARBA00037801"/>
    </source>
</evidence>
<evidence type="ECO:0000256" key="13">
    <source>
        <dbReference type="ARBA" id="ARBA00039269"/>
    </source>
</evidence>
<organism evidence="15 16">
    <name type="scientific">Paramuricea clavata</name>
    <name type="common">Red gorgonian</name>
    <name type="synonym">Violescent sea-whip</name>
    <dbReference type="NCBI Taxonomy" id="317549"/>
    <lineage>
        <taxon>Eukaryota</taxon>
        <taxon>Metazoa</taxon>
        <taxon>Cnidaria</taxon>
        <taxon>Anthozoa</taxon>
        <taxon>Octocorallia</taxon>
        <taxon>Malacalcyonacea</taxon>
        <taxon>Plexauridae</taxon>
        <taxon>Paramuricea</taxon>
    </lineage>
</organism>
<keyword evidence="3" id="KW-0813">Transport</keyword>
<sequence length="219" mass="25086">MPLFYSVVARGTTVLAKHASCAGNFAEVSHQILGRIPPENAKLTYTQSSYLFHYICEDRIIYLCITDDNFERSKAFLFLTEIKKRFQRTYQGRVDTALPYAMNSEFSRVLAAEMKRYSESGGKDDNIVRVQGEIDELKDIMVKNIDTISQRGERLELLIDRSRDLNTASMTFKKSSKTLARVMWWKNVKMIIIITIVVILILYFIISAACGGLAWKKCT</sequence>
<dbReference type="CDD" id="cd14824">
    <property type="entry name" value="Longin"/>
    <property type="match status" value="1"/>
</dbReference>
<keyword evidence="5" id="KW-0653">Protein transport</keyword>
<dbReference type="GO" id="GO:0030658">
    <property type="term" value="C:transport vesicle membrane"/>
    <property type="evidence" value="ECO:0007669"/>
    <property type="project" value="UniProtKB-SubCell"/>
</dbReference>
<dbReference type="InterPro" id="IPR011012">
    <property type="entry name" value="Longin-like_dom_sf"/>
</dbReference>
<dbReference type="OrthoDB" id="248747at2759"/>
<dbReference type="GO" id="GO:0015031">
    <property type="term" value="P:protein transport"/>
    <property type="evidence" value="ECO:0007669"/>
    <property type="project" value="UniProtKB-KW"/>
</dbReference>
<dbReference type="PROSITE" id="PS50892">
    <property type="entry name" value="V_SNARE"/>
    <property type="match status" value="1"/>
</dbReference>
<gene>
    <name evidence="15" type="ORF">PACLA_8A021738</name>
</gene>
<keyword evidence="6" id="KW-1133">Transmembrane helix</keyword>
<protein>
    <recommendedName>
        <fullName evidence="13">Vesicle-associated membrane protein 7</fullName>
    </recommendedName>
    <alternativeName>
        <fullName evidence="14">Synaptobrevin-like protein 1</fullName>
    </alternativeName>
</protein>
<evidence type="ECO:0000313" key="15">
    <source>
        <dbReference type="EMBL" id="CAB4035943.1"/>
    </source>
</evidence>
<dbReference type="GO" id="GO:0006906">
    <property type="term" value="P:vesicle fusion"/>
    <property type="evidence" value="ECO:0007669"/>
    <property type="project" value="TreeGrafter"/>
</dbReference>
<dbReference type="PRINTS" id="PR00219">
    <property type="entry name" value="SYNAPTOBREVN"/>
</dbReference>
<dbReference type="PANTHER" id="PTHR21136:SF179">
    <property type="entry name" value="VESICLE ASSOCIATED MEMBRANE PROTEIN 7-RELATED"/>
    <property type="match status" value="1"/>
</dbReference>
<dbReference type="InterPro" id="IPR010908">
    <property type="entry name" value="Longin_dom"/>
</dbReference>
<dbReference type="GO" id="GO:0030670">
    <property type="term" value="C:phagocytic vesicle membrane"/>
    <property type="evidence" value="ECO:0007669"/>
    <property type="project" value="UniProtKB-SubCell"/>
</dbReference>
<dbReference type="GO" id="GO:0006887">
    <property type="term" value="P:exocytosis"/>
    <property type="evidence" value="ECO:0007669"/>
    <property type="project" value="TreeGrafter"/>
</dbReference>
<dbReference type="AlphaFoldDB" id="A0A6S7LB97"/>
<dbReference type="GO" id="GO:0031201">
    <property type="term" value="C:SNARE complex"/>
    <property type="evidence" value="ECO:0007669"/>
    <property type="project" value="TreeGrafter"/>
</dbReference>
<dbReference type="GO" id="GO:0005789">
    <property type="term" value="C:endoplasmic reticulum membrane"/>
    <property type="evidence" value="ECO:0007669"/>
    <property type="project" value="UniProtKB-SubCell"/>
</dbReference>
<evidence type="ECO:0000256" key="4">
    <source>
        <dbReference type="ARBA" id="ARBA00022692"/>
    </source>
</evidence>
<dbReference type="EMBL" id="CACRXK020021527">
    <property type="protein sequence ID" value="CAB4035943.1"/>
    <property type="molecule type" value="Genomic_DNA"/>
</dbReference>
<dbReference type="FunFam" id="3.30.450.50:FF:000015">
    <property type="entry name" value="Synaptobrevin 2 isoform 1"/>
    <property type="match status" value="1"/>
</dbReference>
<evidence type="ECO:0000313" key="16">
    <source>
        <dbReference type="Proteomes" id="UP001152795"/>
    </source>
</evidence>
<evidence type="ECO:0000256" key="2">
    <source>
        <dbReference type="ARBA" id="ARBA00008025"/>
    </source>
</evidence>
<dbReference type="Pfam" id="PF00957">
    <property type="entry name" value="Synaptobrevin"/>
    <property type="match status" value="1"/>
</dbReference>
<evidence type="ECO:0000256" key="6">
    <source>
        <dbReference type="ARBA" id="ARBA00022989"/>
    </source>
</evidence>
<keyword evidence="7" id="KW-0472">Membrane</keyword>
<comment type="subcellular location">
    <subcellularLocation>
        <location evidence="12">Cytoplasmic vesicle</location>
        <location evidence="12">Phagosome membrane</location>
        <topology evidence="12">Single-pass type IV membrane protein</topology>
    </subcellularLocation>
    <subcellularLocation>
        <location evidence="9">Cytoplasmic vesicle</location>
        <location evidence="9">Secretory vesicle membrane</location>
        <topology evidence="9">Single-pass type IV membrane protein</topology>
    </subcellularLocation>
    <subcellularLocation>
        <location evidence="1">Endoplasmic reticulum membrane</location>
        <topology evidence="1">Single-pass type IV membrane protein</topology>
    </subcellularLocation>
    <subcellularLocation>
        <location evidence="8">Golgi apparatus</location>
        <location evidence="8">trans-Golgi network membrane</location>
        <topology evidence="8">Single-pass type IV membrane protein</topology>
    </subcellularLocation>
    <subcellularLocation>
        <location evidence="10">Late endosome membrane</location>
        <topology evidence="10">Single-pass type IV membrane protein</topology>
    </subcellularLocation>
    <subcellularLocation>
        <location evidence="11">Lysosome membrane</location>
        <topology evidence="11">Single-pass type IV membrane protein</topology>
    </subcellularLocation>
</comment>
<dbReference type="CDD" id="cd15871">
    <property type="entry name" value="R-SNARE_VAMP7"/>
    <property type="match status" value="1"/>
</dbReference>
<evidence type="ECO:0000256" key="3">
    <source>
        <dbReference type="ARBA" id="ARBA00022448"/>
    </source>
</evidence>
<evidence type="ECO:0000256" key="10">
    <source>
        <dbReference type="ARBA" id="ARBA00037845"/>
    </source>
</evidence>
<dbReference type="InterPro" id="IPR051097">
    <property type="entry name" value="Synaptobrevin-like_transport"/>
</dbReference>
<dbReference type="Gene3D" id="3.30.450.50">
    <property type="entry name" value="Longin domain"/>
    <property type="match status" value="1"/>
</dbReference>
<dbReference type="Gene3D" id="1.20.5.110">
    <property type="match status" value="1"/>
</dbReference>
<dbReference type="SUPFAM" id="SSF64356">
    <property type="entry name" value="SNARE-like"/>
    <property type="match status" value="1"/>
</dbReference>
<evidence type="ECO:0000256" key="5">
    <source>
        <dbReference type="ARBA" id="ARBA00022927"/>
    </source>
</evidence>
<dbReference type="SMART" id="SM01270">
    <property type="entry name" value="Longin"/>
    <property type="match status" value="1"/>
</dbReference>
<dbReference type="InterPro" id="IPR042855">
    <property type="entry name" value="V_SNARE_CC"/>
</dbReference>
<keyword evidence="16" id="KW-1185">Reference proteome</keyword>
<dbReference type="Pfam" id="PF13774">
    <property type="entry name" value="Longin"/>
    <property type="match status" value="1"/>
</dbReference>
<comment type="similarity">
    <text evidence="2">Belongs to the synaptobrevin family.</text>
</comment>
<dbReference type="SUPFAM" id="SSF58038">
    <property type="entry name" value="SNARE fusion complex"/>
    <property type="match status" value="1"/>
</dbReference>
<evidence type="ECO:0000256" key="1">
    <source>
        <dbReference type="ARBA" id="ARBA00004163"/>
    </source>
</evidence>
<dbReference type="GO" id="GO:0005765">
    <property type="term" value="C:lysosomal membrane"/>
    <property type="evidence" value="ECO:0007669"/>
    <property type="project" value="UniProtKB-SubCell"/>
</dbReference>
<dbReference type="InterPro" id="IPR001388">
    <property type="entry name" value="Synaptobrevin-like"/>
</dbReference>
<keyword evidence="4" id="KW-0812">Transmembrane</keyword>
<comment type="caution">
    <text evidence="15">The sequence shown here is derived from an EMBL/GenBank/DDBJ whole genome shotgun (WGS) entry which is preliminary data.</text>
</comment>
<evidence type="ECO:0000256" key="7">
    <source>
        <dbReference type="ARBA" id="ARBA00023136"/>
    </source>
</evidence>
<dbReference type="PROSITE" id="PS50859">
    <property type="entry name" value="LONGIN"/>
    <property type="match status" value="1"/>
</dbReference>
<evidence type="ECO:0000256" key="11">
    <source>
        <dbReference type="ARBA" id="ARBA00037863"/>
    </source>
</evidence>
<dbReference type="GO" id="GO:0005484">
    <property type="term" value="F:SNAP receptor activity"/>
    <property type="evidence" value="ECO:0007669"/>
    <property type="project" value="TreeGrafter"/>
</dbReference>
<dbReference type="GO" id="GO:0031902">
    <property type="term" value="C:late endosome membrane"/>
    <property type="evidence" value="ECO:0007669"/>
    <property type="project" value="UniProtKB-SubCell"/>
</dbReference>
<dbReference type="GO" id="GO:0000149">
    <property type="term" value="F:SNARE binding"/>
    <property type="evidence" value="ECO:0007669"/>
    <property type="project" value="TreeGrafter"/>
</dbReference>
<dbReference type="PANTHER" id="PTHR21136">
    <property type="entry name" value="SNARE PROTEINS"/>
    <property type="match status" value="1"/>
</dbReference>
<evidence type="ECO:0000256" key="9">
    <source>
        <dbReference type="ARBA" id="ARBA00037803"/>
    </source>
</evidence>
<dbReference type="FunFam" id="1.20.5.110:FF:000004">
    <property type="entry name" value="Vesicle-associated membrane protein 7"/>
    <property type="match status" value="1"/>
</dbReference>
<proteinExistence type="inferred from homology"/>
<evidence type="ECO:0000256" key="14">
    <source>
        <dbReference type="ARBA" id="ARBA00042194"/>
    </source>
</evidence>
<name>A0A6S7LB97_PARCT</name>
<reference evidence="15" key="1">
    <citation type="submission" date="2020-04" db="EMBL/GenBank/DDBJ databases">
        <authorList>
            <person name="Alioto T."/>
            <person name="Alioto T."/>
            <person name="Gomez Garrido J."/>
        </authorList>
    </citation>
    <scope>NUCLEOTIDE SEQUENCE</scope>
    <source>
        <strain evidence="15">A484AB</strain>
    </source>
</reference>